<comment type="caution">
    <text evidence="2">The sequence shown here is derived from an EMBL/GenBank/DDBJ whole genome shotgun (WGS) entry which is preliminary data.</text>
</comment>
<protein>
    <submittedName>
        <fullName evidence="2">Uncharacterized protein</fullName>
    </submittedName>
</protein>
<reference evidence="2 3" key="1">
    <citation type="submission" date="2019-05" db="EMBL/GenBank/DDBJ databases">
        <title>Another draft genome of Portunus trituberculatus and its Hox gene families provides insights of decapod evolution.</title>
        <authorList>
            <person name="Jeong J.-H."/>
            <person name="Song I."/>
            <person name="Kim S."/>
            <person name="Choi T."/>
            <person name="Kim D."/>
            <person name="Ryu S."/>
            <person name="Kim W."/>
        </authorList>
    </citation>
    <scope>NUCLEOTIDE SEQUENCE [LARGE SCALE GENOMIC DNA]</scope>
    <source>
        <tissue evidence="2">Muscle</tissue>
    </source>
</reference>
<gene>
    <name evidence="2" type="ORF">E2C01_013013</name>
</gene>
<dbReference type="Proteomes" id="UP000324222">
    <property type="component" value="Unassembled WGS sequence"/>
</dbReference>
<organism evidence="2 3">
    <name type="scientific">Portunus trituberculatus</name>
    <name type="common">Swimming crab</name>
    <name type="synonym">Neptunus trituberculatus</name>
    <dbReference type="NCBI Taxonomy" id="210409"/>
    <lineage>
        <taxon>Eukaryota</taxon>
        <taxon>Metazoa</taxon>
        <taxon>Ecdysozoa</taxon>
        <taxon>Arthropoda</taxon>
        <taxon>Crustacea</taxon>
        <taxon>Multicrustacea</taxon>
        <taxon>Malacostraca</taxon>
        <taxon>Eumalacostraca</taxon>
        <taxon>Eucarida</taxon>
        <taxon>Decapoda</taxon>
        <taxon>Pleocyemata</taxon>
        <taxon>Brachyura</taxon>
        <taxon>Eubrachyura</taxon>
        <taxon>Portunoidea</taxon>
        <taxon>Portunidae</taxon>
        <taxon>Portuninae</taxon>
        <taxon>Portunus</taxon>
    </lineage>
</organism>
<evidence type="ECO:0000313" key="2">
    <source>
        <dbReference type="EMBL" id="MPC20081.1"/>
    </source>
</evidence>
<name>A0A5B7DF73_PORTR</name>
<keyword evidence="3" id="KW-1185">Reference proteome</keyword>
<dbReference type="EMBL" id="VSRR010000832">
    <property type="protein sequence ID" value="MPC20081.1"/>
    <property type="molecule type" value="Genomic_DNA"/>
</dbReference>
<dbReference type="AlphaFoldDB" id="A0A5B7DF73"/>
<evidence type="ECO:0000313" key="3">
    <source>
        <dbReference type="Proteomes" id="UP000324222"/>
    </source>
</evidence>
<evidence type="ECO:0000256" key="1">
    <source>
        <dbReference type="SAM" id="MobiDB-lite"/>
    </source>
</evidence>
<proteinExistence type="predicted"/>
<sequence>MNILITLKDSAWKTNGRGDSGSFNARSNINSVMTNSVSTITKPTISTNSKGKYSSGSSADL</sequence>
<feature type="region of interest" description="Disordered" evidence="1">
    <location>
        <begin position="42"/>
        <end position="61"/>
    </location>
</feature>
<accession>A0A5B7DF73</accession>